<feature type="transmembrane region" description="Helical" evidence="7">
    <location>
        <begin position="134"/>
        <end position="155"/>
    </location>
</feature>
<keyword evidence="6 7" id="KW-0472">Membrane</keyword>
<dbReference type="Gene3D" id="1.10.3720.10">
    <property type="entry name" value="MetI-like"/>
    <property type="match status" value="1"/>
</dbReference>
<dbReference type="PROSITE" id="PS50928">
    <property type="entry name" value="ABC_TM1"/>
    <property type="match status" value="1"/>
</dbReference>
<keyword evidence="10" id="KW-1185">Reference proteome</keyword>
<evidence type="ECO:0000256" key="5">
    <source>
        <dbReference type="ARBA" id="ARBA00022989"/>
    </source>
</evidence>
<comment type="subcellular location">
    <subcellularLocation>
        <location evidence="1 7">Cell membrane</location>
        <topology evidence="1 7">Multi-pass membrane protein</topology>
    </subcellularLocation>
</comment>
<feature type="transmembrane region" description="Helical" evidence="7">
    <location>
        <begin position="235"/>
        <end position="255"/>
    </location>
</feature>
<evidence type="ECO:0000256" key="7">
    <source>
        <dbReference type="RuleBase" id="RU363032"/>
    </source>
</evidence>
<feature type="transmembrane region" description="Helical" evidence="7">
    <location>
        <begin position="181"/>
        <end position="203"/>
    </location>
</feature>
<dbReference type="InterPro" id="IPR000515">
    <property type="entry name" value="MetI-like"/>
</dbReference>
<evidence type="ECO:0000259" key="8">
    <source>
        <dbReference type="PROSITE" id="PS50928"/>
    </source>
</evidence>
<dbReference type="EMBL" id="JAMQCR010000002">
    <property type="protein sequence ID" value="MCM2534357.1"/>
    <property type="molecule type" value="Genomic_DNA"/>
</dbReference>
<keyword evidence="3" id="KW-1003">Cell membrane</keyword>
<dbReference type="PANTHER" id="PTHR30193:SF37">
    <property type="entry name" value="INNER MEMBRANE ABC TRANSPORTER PERMEASE PROTEIN YCJO"/>
    <property type="match status" value="1"/>
</dbReference>
<evidence type="ECO:0000313" key="9">
    <source>
        <dbReference type="EMBL" id="MCM2534357.1"/>
    </source>
</evidence>
<evidence type="ECO:0000256" key="2">
    <source>
        <dbReference type="ARBA" id="ARBA00022448"/>
    </source>
</evidence>
<keyword evidence="5 7" id="KW-1133">Transmembrane helix</keyword>
<evidence type="ECO:0000256" key="3">
    <source>
        <dbReference type="ARBA" id="ARBA00022475"/>
    </source>
</evidence>
<feature type="transmembrane region" description="Helical" evidence="7">
    <location>
        <begin position="291"/>
        <end position="311"/>
    </location>
</feature>
<sequence>MENRGSTAGTNLNMQIKRKERIKTSWLRTAADSDLFIGWVFTLPFLILWGWWFFYPFSESFIRSFQDVNFAALNNAKFIGFGNYIKILKDPEFYRAVLNSLKIVIIAVPVQTILGLIMALLVNQKIKGKGIFRTVFFIPYITSQIAITTVFMMLFKQGTFVTKFFSLFGFGNTTWFADTHYALLFVCILFIFQQSGFSMIVYLSGLQEISKELYEASEMDGASKWNQFRYITVPALKPITFFVVSVSTILGFQIYDQIAAISRYGALGSPAGATSTVVTYFYQNGIRYMNIGYGSAAVILFFFIIMFVTFLQKKFLDEKE</sequence>
<organism evidence="9 10">
    <name type="scientific">Neobacillus pocheonensis</name>
    <dbReference type="NCBI Taxonomy" id="363869"/>
    <lineage>
        <taxon>Bacteria</taxon>
        <taxon>Bacillati</taxon>
        <taxon>Bacillota</taxon>
        <taxon>Bacilli</taxon>
        <taxon>Bacillales</taxon>
        <taxon>Bacillaceae</taxon>
        <taxon>Neobacillus</taxon>
    </lineage>
</organism>
<dbReference type="Proteomes" id="UP001523262">
    <property type="component" value="Unassembled WGS sequence"/>
</dbReference>
<feature type="transmembrane region" description="Helical" evidence="7">
    <location>
        <begin position="35"/>
        <end position="54"/>
    </location>
</feature>
<evidence type="ECO:0000256" key="4">
    <source>
        <dbReference type="ARBA" id="ARBA00022692"/>
    </source>
</evidence>
<evidence type="ECO:0000256" key="1">
    <source>
        <dbReference type="ARBA" id="ARBA00004651"/>
    </source>
</evidence>
<dbReference type="CDD" id="cd06261">
    <property type="entry name" value="TM_PBP2"/>
    <property type="match status" value="1"/>
</dbReference>
<dbReference type="InterPro" id="IPR051393">
    <property type="entry name" value="ABC_transporter_permease"/>
</dbReference>
<comment type="caution">
    <text evidence="9">The sequence shown here is derived from an EMBL/GenBank/DDBJ whole genome shotgun (WGS) entry which is preliminary data.</text>
</comment>
<protein>
    <submittedName>
        <fullName evidence="9">Sugar ABC transporter permease</fullName>
    </submittedName>
</protein>
<dbReference type="PANTHER" id="PTHR30193">
    <property type="entry name" value="ABC TRANSPORTER PERMEASE PROTEIN"/>
    <property type="match status" value="1"/>
</dbReference>
<evidence type="ECO:0000313" key="10">
    <source>
        <dbReference type="Proteomes" id="UP001523262"/>
    </source>
</evidence>
<name>A0ABT0WDF5_9BACI</name>
<accession>A0ABT0WDF5</accession>
<keyword evidence="4 7" id="KW-0812">Transmembrane</keyword>
<dbReference type="Pfam" id="PF00528">
    <property type="entry name" value="BPD_transp_1"/>
    <property type="match status" value="1"/>
</dbReference>
<proteinExistence type="inferred from homology"/>
<keyword evidence="2 7" id="KW-0813">Transport</keyword>
<evidence type="ECO:0000256" key="6">
    <source>
        <dbReference type="ARBA" id="ARBA00023136"/>
    </source>
</evidence>
<reference evidence="9 10" key="1">
    <citation type="submission" date="2022-06" db="EMBL/GenBank/DDBJ databases">
        <authorList>
            <person name="Jeon C.O."/>
        </authorList>
    </citation>
    <scope>NUCLEOTIDE SEQUENCE [LARGE SCALE GENOMIC DNA]</scope>
    <source>
        <strain evidence="9 10">KCTC 13943</strain>
    </source>
</reference>
<dbReference type="InterPro" id="IPR035906">
    <property type="entry name" value="MetI-like_sf"/>
</dbReference>
<gene>
    <name evidence="9" type="ORF">NDK43_20915</name>
</gene>
<dbReference type="SUPFAM" id="SSF161098">
    <property type="entry name" value="MetI-like"/>
    <property type="match status" value="1"/>
</dbReference>
<feature type="domain" description="ABC transmembrane type-1" evidence="8">
    <location>
        <begin position="97"/>
        <end position="312"/>
    </location>
</feature>
<feature type="transmembrane region" description="Helical" evidence="7">
    <location>
        <begin position="103"/>
        <end position="122"/>
    </location>
</feature>
<comment type="similarity">
    <text evidence="7">Belongs to the binding-protein-dependent transport system permease family.</text>
</comment>